<dbReference type="InterPro" id="IPR025326">
    <property type="entry name" value="DUF4232"/>
</dbReference>
<keyword evidence="2" id="KW-0732">Signal</keyword>
<evidence type="ECO:0000313" key="5">
    <source>
        <dbReference type="Proteomes" id="UP001056383"/>
    </source>
</evidence>
<dbReference type="RefSeq" id="WP_010471427.1">
    <property type="nucleotide sequence ID" value="NZ_CP095474.1"/>
</dbReference>
<feature type="region of interest" description="Disordered" evidence="1">
    <location>
        <begin position="215"/>
        <end position="248"/>
    </location>
</feature>
<organism evidence="4 5">
    <name type="scientific">Streptomyces sudanensis</name>
    <dbReference type="NCBI Taxonomy" id="436397"/>
    <lineage>
        <taxon>Bacteria</taxon>
        <taxon>Bacillati</taxon>
        <taxon>Actinomycetota</taxon>
        <taxon>Actinomycetes</taxon>
        <taxon>Kitasatosporales</taxon>
        <taxon>Streptomycetaceae</taxon>
        <taxon>Streptomyces</taxon>
    </lineage>
</organism>
<feature type="chain" id="PRO_5046053943" evidence="2">
    <location>
        <begin position="25"/>
        <end position="248"/>
    </location>
</feature>
<dbReference type="Pfam" id="PF14016">
    <property type="entry name" value="DUF4232"/>
    <property type="match status" value="1"/>
</dbReference>
<reference evidence="4" key="1">
    <citation type="submission" date="2022-04" db="EMBL/GenBank/DDBJ databases">
        <title>Systematic whole-genome sequencing reveals an unexpected diversity among actinomycetoma pathogens and provides insights into their antibacterial susceptibilities.</title>
        <authorList>
            <person name="Watson A.K."/>
            <person name="Kepplinger B."/>
            <person name="Bakhiet S.M."/>
            <person name="Mhmoud N.A."/>
            <person name="Chapman J."/>
            <person name="Allenby N."/>
            <person name="Mickiewicz K."/>
            <person name="Goodfellow M."/>
            <person name="Fahal A.H."/>
            <person name="Errington J."/>
        </authorList>
    </citation>
    <scope>NUCLEOTIDE SEQUENCE</scope>
    <source>
        <strain evidence="4">SD 504</strain>
    </source>
</reference>
<feature type="domain" description="DUF4232" evidence="3">
    <location>
        <begin position="115"/>
        <end position="244"/>
    </location>
</feature>
<proteinExistence type="predicted"/>
<feature type="compositionally biased region" description="Low complexity" evidence="1">
    <location>
        <begin position="60"/>
        <end position="74"/>
    </location>
</feature>
<dbReference type="Proteomes" id="UP001056383">
    <property type="component" value="Chromosome"/>
</dbReference>
<feature type="signal peptide" evidence="2">
    <location>
        <begin position="1"/>
        <end position="24"/>
    </location>
</feature>
<protein>
    <submittedName>
        <fullName evidence="4">DUF4232 domain-containing protein</fullName>
    </submittedName>
</protein>
<evidence type="ECO:0000259" key="3">
    <source>
        <dbReference type="Pfam" id="PF14016"/>
    </source>
</evidence>
<gene>
    <name evidence="4" type="ORF">MW084_20300</name>
</gene>
<dbReference type="PROSITE" id="PS51257">
    <property type="entry name" value="PROKAR_LIPOPROTEIN"/>
    <property type="match status" value="1"/>
</dbReference>
<feature type="compositionally biased region" description="Low complexity" evidence="1">
    <location>
        <begin position="37"/>
        <end position="52"/>
    </location>
</feature>
<evidence type="ECO:0000313" key="4">
    <source>
        <dbReference type="EMBL" id="URN17883.1"/>
    </source>
</evidence>
<sequence length="248" mass="23277">MPGKHTRKAVVTAMGLAAVLSLTACNGEENIGAGTPTAPSASVGGATGSTTSGSGGGSSAGPDTSGSSAGSDTSGSGGSGSDSGGSSGGSSSGGSPSGRADGGGGSDSDGTTGICRTRGLRIDAVDNSTDDEAGVVTVSLRNSGSGPCRISGYAGVDLRTSDGDTLSADRNGDAAPSTVLAVGETAAFNIHYPKNNSGGTGVRPTTIVVTAPDDTTQATVPWPGGSLPVTGDPGDGGSLEISPVGKVG</sequence>
<dbReference type="EMBL" id="CP095474">
    <property type="protein sequence ID" value="URN17883.1"/>
    <property type="molecule type" value="Genomic_DNA"/>
</dbReference>
<evidence type="ECO:0000256" key="1">
    <source>
        <dbReference type="SAM" id="MobiDB-lite"/>
    </source>
</evidence>
<feature type="compositionally biased region" description="Gly residues" evidence="1">
    <location>
        <begin position="75"/>
        <end position="107"/>
    </location>
</feature>
<accession>A0ABY4TG32</accession>
<evidence type="ECO:0000256" key="2">
    <source>
        <dbReference type="SAM" id="SignalP"/>
    </source>
</evidence>
<name>A0ABY4TG32_9ACTN</name>
<keyword evidence="5" id="KW-1185">Reference proteome</keyword>
<feature type="region of interest" description="Disordered" evidence="1">
    <location>
        <begin position="28"/>
        <end position="114"/>
    </location>
</feature>